<evidence type="ECO:0000313" key="2">
    <source>
        <dbReference type="Proteomes" id="UP000703269"/>
    </source>
</evidence>
<name>A0A9P3LHW2_9APHY</name>
<proteinExistence type="predicted"/>
<organism evidence="1 2">
    <name type="scientific">Phanerochaete sordida</name>
    <dbReference type="NCBI Taxonomy" id="48140"/>
    <lineage>
        <taxon>Eukaryota</taxon>
        <taxon>Fungi</taxon>
        <taxon>Dikarya</taxon>
        <taxon>Basidiomycota</taxon>
        <taxon>Agaricomycotina</taxon>
        <taxon>Agaricomycetes</taxon>
        <taxon>Polyporales</taxon>
        <taxon>Phanerochaetaceae</taxon>
        <taxon>Phanerochaete</taxon>
    </lineage>
</organism>
<accession>A0A9P3LHW2</accession>
<dbReference type="Proteomes" id="UP000703269">
    <property type="component" value="Unassembled WGS sequence"/>
</dbReference>
<evidence type="ECO:0000313" key="1">
    <source>
        <dbReference type="EMBL" id="GJE95428.1"/>
    </source>
</evidence>
<comment type="caution">
    <text evidence="1">The sequence shown here is derived from an EMBL/GenBank/DDBJ whole genome shotgun (WGS) entry which is preliminary data.</text>
</comment>
<sequence length="187" mass="20725">MHVEAHVRRAAIRGGHLHEGGWRSALSAVRRAEHAEAAWEERTWRWPAQNPSPFMSRHTAVLHPPQLMDGVRRWISSGLPTSRKNTHIEPWDAPLSTASKAELKPDLTSTEFIAVALLDASVPAEEEAEYGAYVAQCTQLSPAPHESAARKDQRKYDAPITLATSTADPDAAVDIYALYVKRARSFV</sequence>
<reference evidence="1 2" key="1">
    <citation type="submission" date="2021-08" db="EMBL/GenBank/DDBJ databases">
        <title>Draft Genome Sequence of Phanerochaete sordida strain YK-624.</title>
        <authorList>
            <person name="Mori T."/>
            <person name="Dohra H."/>
            <person name="Suzuki T."/>
            <person name="Kawagishi H."/>
            <person name="Hirai H."/>
        </authorList>
    </citation>
    <scope>NUCLEOTIDE SEQUENCE [LARGE SCALE GENOMIC DNA]</scope>
    <source>
        <strain evidence="1 2">YK-624</strain>
    </source>
</reference>
<gene>
    <name evidence="1" type="ORF">PsYK624_116120</name>
</gene>
<dbReference type="AlphaFoldDB" id="A0A9P3LHW2"/>
<dbReference type="EMBL" id="BPQB01000048">
    <property type="protein sequence ID" value="GJE95428.1"/>
    <property type="molecule type" value="Genomic_DNA"/>
</dbReference>
<protein>
    <submittedName>
        <fullName evidence="1">Uncharacterized protein</fullName>
    </submittedName>
</protein>
<keyword evidence="2" id="KW-1185">Reference proteome</keyword>